<dbReference type="GO" id="GO:0070291">
    <property type="term" value="P:N-acylethanolamine metabolic process"/>
    <property type="evidence" value="ECO:0007669"/>
    <property type="project" value="TreeGrafter"/>
</dbReference>
<dbReference type="PANTHER" id="PTHR15032:SF27">
    <property type="entry name" value="N-ACYL-PHOSPHATIDYLETHANOLAMINE-HYDROLYZING PHOSPHOLIPASE D"/>
    <property type="match status" value="1"/>
</dbReference>
<comment type="caution">
    <text evidence="3">The sequence shown here is derived from an EMBL/GenBank/DDBJ whole genome shotgun (WGS) entry which is preliminary data.</text>
</comment>
<dbReference type="GO" id="GO:0005737">
    <property type="term" value="C:cytoplasm"/>
    <property type="evidence" value="ECO:0007669"/>
    <property type="project" value="TreeGrafter"/>
</dbReference>
<name>A0A9W8Z1Q3_9PEZI</name>
<dbReference type="OrthoDB" id="332863at2759"/>
<feature type="region of interest" description="Disordered" evidence="1">
    <location>
        <begin position="40"/>
        <end position="68"/>
    </location>
</feature>
<dbReference type="GO" id="GO:0070292">
    <property type="term" value="P:N-acylphosphatidylethanolamine metabolic process"/>
    <property type="evidence" value="ECO:0007669"/>
    <property type="project" value="TreeGrafter"/>
</dbReference>
<evidence type="ECO:0000256" key="1">
    <source>
        <dbReference type="SAM" id="MobiDB-lite"/>
    </source>
</evidence>
<dbReference type="SUPFAM" id="SSF56281">
    <property type="entry name" value="Metallo-hydrolase/oxidoreductase"/>
    <property type="match status" value="1"/>
</dbReference>
<dbReference type="Gene3D" id="3.60.15.10">
    <property type="entry name" value="Ribonuclease Z/Hydroxyacylglutathione hydrolase-like"/>
    <property type="match status" value="1"/>
</dbReference>
<feature type="domain" description="Metallo-beta-lactamase" evidence="2">
    <location>
        <begin position="161"/>
        <end position="316"/>
    </location>
</feature>
<evidence type="ECO:0000313" key="4">
    <source>
        <dbReference type="Proteomes" id="UP001140453"/>
    </source>
</evidence>
<dbReference type="AlphaFoldDB" id="A0A9W8Z1Q3"/>
<dbReference type="GO" id="GO:0070290">
    <property type="term" value="F:N-acylphosphatidylethanolamine-specific phospholipase D activity"/>
    <property type="evidence" value="ECO:0007669"/>
    <property type="project" value="TreeGrafter"/>
</dbReference>
<dbReference type="Pfam" id="PF12706">
    <property type="entry name" value="Lactamase_B_2"/>
    <property type="match status" value="1"/>
</dbReference>
<feature type="region of interest" description="Disordered" evidence="1">
    <location>
        <begin position="1"/>
        <end position="23"/>
    </location>
</feature>
<protein>
    <recommendedName>
        <fullName evidence="2">Metallo-beta-lactamase domain-containing protein</fullName>
    </recommendedName>
</protein>
<dbReference type="InterPro" id="IPR036866">
    <property type="entry name" value="RibonucZ/Hydroxyglut_hydro"/>
</dbReference>
<dbReference type="Proteomes" id="UP001140453">
    <property type="component" value="Unassembled WGS sequence"/>
</dbReference>
<gene>
    <name evidence="3" type="ORF">N0V93_000136</name>
</gene>
<evidence type="ECO:0000259" key="2">
    <source>
        <dbReference type="Pfam" id="PF12706"/>
    </source>
</evidence>
<dbReference type="EMBL" id="JAPEVB010000001">
    <property type="protein sequence ID" value="KAJ4395920.1"/>
    <property type="molecule type" value="Genomic_DNA"/>
</dbReference>
<dbReference type="InterPro" id="IPR001279">
    <property type="entry name" value="Metallo-B-lactamas"/>
</dbReference>
<accession>A0A9W8Z1Q3</accession>
<organism evidence="3 4">
    <name type="scientific">Gnomoniopsis smithogilvyi</name>
    <dbReference type="NCBI Taxonomy" id="1191159"/>
    <lineage>
        <taxon>Eukaryota</taxon>
        <taxon>Fungi</taxon>
        <taxon>Dikarya</taxon>
        <taxon>Ascomycota</taxon>
        <taxon>Pezizomycotina</taxon>
        <taxon>Sordariomycetes</taxon>
        <taxon>Sordariomycetidae</taxon>
        <taxon>Diaporthales</taxon>
        <taxon>Gnomoniaceae</taxon>
        <taxon>Gnomoniopsis</taxon>
    </lineage>
</organism>
<evidence type="ECO:0000313" key="3">
    <source>
        <dbReference type="EMBL" id="KAJ4395920.1"/>
    </source>
</evidence>
<reference evidence="3" key="1">
    <citation type="submission" date="2022-10" db="EMBL/GenBank/DDBJ databases">
        <title>Tapping the CABI collections for fungal endophytes: first genome assemblies for Collariella, Neodidymelliopsis, Ascochyta clinopodiicola, Didymella pomorum, Didymosphaeria variabile, Neocosmospora piperis and Neocucurbitaria cava.</title>
        <authorList>
            <person name="Hill R."/>
        </authorList>
    </citation>
    <scope>NUCLEOTIDE SEQUENCE</scope>
    <source>
        <strain evidence="3">IMI 355082</strain>
    </source>
</reference>
<keyword evidence="4" id="KW-1185">Reference proteome</keyword>
<feature type="compositionally biased region" description="Basic residues" evidence="1">
    <location>
        <begin position="46"/>
        <end position="56"/>
    </location>
</feature>
<proteinExistence type="predicted"/>
<dbReference type="PANTHER" id="PTHR15032">
    <property type="entry name" value="N-ACYL-PHOSPHATIDYLETHANOLAMINE-HYDROLYZING PHOSPHOLIPASE D"/>
    <property type="match status" value="1"/>
</dbReference>
<sequence>MEKEMLTIRVERNQTESSPEHHIQPTASLTGWASYLPGFLDEPAPGKRRPTLKKKKSRDDTSIAGFRNPWPSFHKATAQEVFQALEWGADSDPTIDLAASHLPSNSITDSIREKAAQLLKVEKPDFSFDSGGGHHAKTTWLGHAGMLLQLPALKPDGSPIRIIFDPIFSQRASPSQFAGPVRSYEPPCILEDLPPIDIFLLSHNHFDHLDYDTVMALWRLNKDHIRFIVPLKNARWFIEAGIPSDLVSELDWWEEACIEEQSSKAGQLKISCTPAQHSSVRDGYNADSALWAGWFLSHELQDSEPYRIFFAGDSGYQCHPDPAWPPKPPPNTLHKDLLNQNVKKVSDPDNTSSEKYPACPAYREVAERLGTPDLVYLPIALGATWAYLRSFFSNYMPPSTVPFPRHSAGVTGAIHMPPWDALRVLRDLTERRNKSGRPPVTIALHWGTFVTEPIEILKTLGGLEWACYNQGAKFGRSLEKADLVDGAEPPFLAVNQGQSVVT</sequence>